<accession>A0A951UBC0</accession>
<dbReference type="SUPFAM" id="SSF53474">
    <property type="entry name" value="alpha/beta-Hydrolases"/>
    <property type="match status" value="1"/>
</dbReference>
<dbReference type="Gene3D" id="3.40.50.1820">
    <property type="entry name" value="alpha/beta hydrolase"/>
    <property type="match status" value="1"/>
</dbReference>
<proteinExistence type="predicted"/>
<dbReference type="InterPro" id="IPR029030">
    <property type="entry name" value="Caspase-like_dom_sf"/>
</dbReference>
<dbReference type="PANTHER" id="PTHR48104">
    <property type="entry name" value="METACASPASE-4"/>
    <property type="match status" value="1"/>
</dbReference>
<dbReference type="GO" id="GO:0004197">
    <property type="term" value="F:cysteine-type endopeptidase activity"/>
    <property type="evidence" value="ECO:0007669"/>
    <property type="project" value="InterPro"/>
</dbReference>
<dbReference type="Gene3D" id="3.40.50.1460">
    <property type="match status" value="1"/>
</dbReference>
<evidence type="ECO:0000256" key="1">
    <source>
        <dbReference type="SAM" id="MobiDB-lite"/>
    </source>
</evidence>
<keyword evidence="2" id="KW-1133">Transmembrane helix</keyword>
<feature type="compositionally biased region" description="Polar residues" evidence="1">
    <location>
        <begin position="1239"/>
        <end position="1250"/>
    </location>
</feature>
<evidence type="ECO:0000313" key="6">
    <source>
        <dbReference type="Proteomes" id="UP000753908"/>
    </source>
</evidence>
<organism evidence="5 6">
    <name type="scientific">Symplocastrum torsivum CPER-KK1</name>
    <dbReference type="NCBI Taxonomy" id="450513"/>
    <lineage>
        <taxon>Bacteria</taxon>
        <taxon>Bacillati</taxon>
        <taxon>Cyanobacteriota</taxon>
        <taxon>Cyanophyceae</taxon>
        <taxon>Oscillatoriophycideae</taxon>
        <taxon>Oscillatoriales</taxon>
        <taxon>Microcoleaceae</taxon>
        <taxon>Symplocastrum</taxon>
    </lineage>
</organism>
<reference evidence="5" key="1">
    <citation type="submission" date="2021-05" db="EMBL/GenBank/DDBJ databases">
        <authorList>
            <person name="Pietrasiak N."/>
            <person name="Ward R."/>
            <person name="Stajich J.E."/>
            <person name="Kurbessoian T."/>
        </authorList>
    </citation>
    <scope>NUCLEOTIDE SEQUENCE</scope>
    <source>
        <strain evidence="5">CPER-KK1</strain>
    </source>
</reference>
<evidence type="ECO:0000313" key="5">
    <source>
        <dbReference type="EMBL" id="MBW4546792.1"/>
    </source>
</evidence>
<evidence type="ECO:0000259" key="4">
    <source>
        <dbReference type="Pfam" id="PF24096"/>
    </source>
</evidence>
<keyword evidence="2" id="KW-0472">Membrane</keyword>
<evidence type="ECO:0000259" key="3">
    <source>
        <dbReference type="Pfam" id="PF00656"/>
    </source>
</evidence>
<dbReference type="InterPro" id="IPR050452">
    <property type="entry name" value="Metacaspase"/>
</dbReference>
<dbReference type="GO" id="GO:0005737">
    <property type="term" value="C:cytoplasm"/>
    <property type="evidence" value="ECO:0007669"/>
    <property type="project" value="TreeGrafter"/>
</dbReference>
<protein>
    <submittedName>
        <fullName evidence="5">Caspase family protein</fullName>
    </submittedName>
</protein>
<feature type="region of interest" description="Disordered" evidence="1">
    <location>
        <begin position="1308"/>
        <end position="1328"/>
    </location>
</feature>
<comment type="caution">
    <text evidence="5">The sequence shown here is derived from an EMBL/GenBank/DDBJ whole genome shotgun (WGS) entry which is preliminary data.</text>
</comment>
<dbReference type="InterPro" id="IPR029058">
    <property type="entry name" value="AB_hydrolase_fold"/>
</dbReference>
<dbReference type="PANTHER" id="PTHR48104:SF30">
    <property type="entry name" value="METACASPASE-1"/>
    <property type="match status" value="1"/>
</dbReference>
<dbReference type="EMBL" id="JAHHIF010000030">
    <property type="protein sequence ID" value="MBW4546792.1"/>
    <property type="molecule type" value="Genomic_DNA"/>
</dbReference>
<dbReference type="InterPro" id="IPR055803">
    <property type="entry name" value="DUF7379"/>
</dbReference>
<dbReference type="Pfam" id="PF24096">
    <property type="entry name" value="DUF7379"/>
    <property type="match status" value="1"/>
</dbReference>
<evidence type="ECO:0000256" key="2">
    <source>
        <dbReference type="SAM" id="Phobius"/>
    </source>
</evidence>
<feature type="transmembrane region" description="Helical" evidence="2">
    <location>
        <begin position="1283"/>
        <end position="1303"/>
    </location>
</feature>
<keyword evidence="2" id="KW-0812">Transmembrane</keyword>
<feature type="region of interest" description="Disordered" evidence="1">
    <location>
        <begin position="1239"/>
        <end position="1266"/>
    </location>
</feature>
<feature type="domain" description="DUF7379" evidence="4">
    <location>
        <begin position="915"/>
        <end position="1033"/>
    </location>
</feature>
<dbReference type="InterPro" id="IPR011600">
    <property type="entry name" value="Pept_C14_caspase"/>
</dbReference>
<reference evidence="5" key="2">
    <citation type="journal article" date="2022" name="Microbiol. Resour. Announc.">
        <title>Metagenome Sequencing to Explore Phylogenomics of Terrestrial Cyanobacteria.</title>
        <authorList>
            <person name="Ward R.D."/>
            <person name="Stajich J.E."/>
            <person name="Johansen J.R."/>
            <person name="Huntemann M."/>
            <person name="Clum A."/>
            <person name="Foster B."/>
            <person name="Foster B."/>
            <person name="Roux S."/>
            <person name="Palaniappan K."/>
            <person name="Varghese N."/>
            <person name="Mukherjee S."/>
            <person name="Reddy T.B.K."/>
            <person name="Daum C."/>
            <person name="Copeland A."/>
            <person name="Chen I.A."/>
            <person name="Ivanova N.N."/>
            <person name="Kyrpides N.C."/>
            <person name="Shapiro N."/>
            <person name="Eloe-Fadrosh E.A."/>
            <person name="Pietrasiak N."/>
        </authorList>
    </citation>
    <scope>NUCLEOTIDE SEQUENCE</scope>
    <source>
        <strain evidence="5">CPER-KK1</strain>
    </source>
</reference>
<feature type="domain" description="Peptidase C14 caspase" evidence="3">
    <location>
        <begin position="6"/>
        <end position="286"/>
    </location>
</feature>
<feature type="compositionally biased region" description="Polar residues" evidence="1">
    <location>
        <begin position="1311"/>
        <end position="1328"/>
    </location>
</feature>
<dbReference type="SUPFAM" id="SSF52129">
    <property type="entry name" value="Caspase-like"/>
    <property type="match status" value="1"/>
</dbReference>
<dbReference type="Proteomes" id="UP000753908">
    <property type="component" value="Unassembled WGS sequence"/>
</dbReference>
<sequence>MAKNIYALLVGIDEYDPASVPPVPLLKGCVNDIRAIEEYLRERTKEGEWNLVEPDDLPWVLTNEQATRQEIIKGFQQHLCNADSEDVVFFYYSGHGAQEKAPEEFWNLEPDYLDETLVCHDSRTPDGRDLADKELGYLISKVAKNNPHVLLILDCCHSGTGTRDLASDVTVRRGPVDSRDRSLSSFIFNEEKTVLDELLTSSRNLERKTAGVVLPKGKHVMFSACRDYELAKEYKGEDGQHRGAFSYFLLQTLQRTNGSISYRDLARNLNALVSGKVREQSPQVEAIDPEELNKPFLGGAIPERPFYFTLSRSKNENSWVIDGGVLHGILKPTTGDTFLAIFPAGSTPEQLRQLSKALGEAKVTQVMPQRSKVQITKGSVSEASPPELQLSENESYWAVITALPLPPLKVFIKGEPGEEVGIELVRQALLSAGPDGGHSLFVHQVDVGTDADYNLLVRNGQYGITQPTDDRPLVAPIPVKPDEAGYTSERAQQVIQRLEHIARWNNILELSSPATSRIKPNDVEMEVIILSGRDTSASPQNDSTKGAAEQRVEYSYENGEWIPPKIKIKLTNHSQKTLFCNVIDISESFSVSVPFFDERSSLRIPPKGIEGDGTVESSFDDLVFVIPEDFLEQGITEYKDVFKLIVSTTDFDASLLEQPALDLPPFGTRGFGQGTLNRLMSGVHTREVVRSGGNYDDWMTKAVTFTVVRPQEGRVLQSNESTVLQQGVVELQPHPSLQAKAALTTIPQASRDLGNLILPAILRQDSALTETFQFTTTRGSDPGLSALELNDVQDYTVVTPEAPLKLVVDTALAEGEHLLPIAFDGEFFLPLGQGVTTEQGKTEITLERLPKPLVSSRSLQGSIRIFFQKVVSQKLGSPFEYPILSAAEVRDDETVVYEKNQEKVKAQVAQAQKIVLYIHGIIGDTQSMVPSIRRATVDVDGQQRHLSELYDLVLGFDYENLQTTIEENGRLLRQRLEAVGLGPNHGKELHIVAHSMGGLVSRWFIEREGGNQIVQHLVMLGTPNGGSPWPAVQDWIFAALGIGLNQLSAIVWPTKVVADLLQFLESNDYSLEQMQPDSPFLKAIAQNSDPHVPYTIVAGDRSIVPAAMETQLGKDSSSLKRLMERLFGKAVDKVVNLTFFEQPNDIAVTLASIKSVSATRSPQPKILLPDAACDHLTYFTTKAGLDALANALHSSPSRKPQPPLEAINPEGVASSIASSMPPEESNLIALPPNLDAVTTVSNQEPSQHRPSIQPPLPLISEQPPVSEPIAPDNIDREAETRSWLNGAVIGAIVLLLAGAIFGLTRLKRSPQPDSAKQGKTSQSLVISH</sequence>
<name>A0A951UBC0_9CYAN</name>
<dbReference type="GO" id="GO:0006508">
    <property type="term" value="P:proteolysis"/>
    <property type="evidence" value="ECO:0007669"/>
    <property type="project" value="InterPro"/>
</dbReference>
<gene>
    <name evidence="5" type="ORF">KME25_20460</name>
</gene>
<dbReference type="Pfam" id="PF00656">
    <property type="entry name" value="Peptidase_C14"/>
    <property type="match status" value="1"/>
</dbReference>